<protein>
    <recommendedName>
        <fullName evidence="1">Glycosyltransferase 2-like domain-containing protein</fullName>
    </recommendedName>
</protein>
<dbReference type="RefSeq" id="WP_345220741.1">
    <property type="nucleotide sequence ID" value="NZ_BAABHA010000001.1"/>
</dbReference>
<sequence length="315" mass="36541">MLNSPLVTIGVASYNNSAYIRETLDSIRLQTYANIELIIVDDASKDNSVEVIKQWMKDFVECNARLIVHEINQGVCRVCNRLISEAKGEFISLVASDDTYIPEKTEVQLKYLLALPENIALVYSDVWHMNEQSERLEKSFFESYEALPIEGEFFEPLILGNFIPALSVLVRRSVYENVGNYDESLSFEDWDMWLRVSRSYGIAYIPQKCGSYRLHNQSAWRNRSAKTYRDAMAILEKHWGVSKKADELIKKQMIDIAQILYQLGDYTHSKRWLKLKWQQDHTFHSLGLWLGSSLNIPISSVIKIKKSLQQLRFIN</sequence>
<evidence type="ECO:0000313" key="2">
    <source>
        <dbReference type="EMBL" id="GAA4373017.1"/>
    </source>
</evidence>
<reference evidence="3" key="1">
    <citation type="journal article" date="2019" name="Int. J. Syst. Evol. Microbiol.">
        <title>The Global Catalogue of Microorganisms (GCM) 10K type strain sequencing project: providing services to taxonomists for standard genome sequencing and annotation.</title>
        <authorList>
            <consortium name="The Broad Institute Genomics Platform"/>
            <consortium name="The Broad Institute Genome Sequencing Center for Infectious Disease"/>
            <person name="Wu L."/>
            <person name="Ma J."/>
        </authorList>
    </citation>
    <scope>NUCLEOTIDE SEQUENCE [LARGE SCALE GENOMIC DNA]</scope>
    <source>
        <strain evidence="3">JCM 17924</strain>
    </source>
</reference>
<dbReference type="SUPFAM" id="SSF53448">
    <property type="entry name" value="Nucleotide-diphospho-sugar transferases"/>
    <property type="match status" value="1"/>
</dbReference>
<proteinExistence type="predicted"/>
<dbReference type="Pfam" id="PF00535">
    <property type="entry name" value="Glycos_transf_2"/>
    <property type="match status" value="1"/>
</dbReference>
<gene>
    <name evidence="2" type="ORF">GCM10023186_03130</name>
</gene>
<dbReference type="EMBL" id="BAABHA010000001">
    <property type="protein sequence ID" value="GAA4373017.1"/>
    <property type="molecule type" value="Genomic_DNA"/>
</dbReference>
<organism evidence="2 3">
    <name type="scientific">Hymenobacter koreensis</name>
    <dbReference type="NCBI Taxonomy" id="1084523"/>
    <lineage>
        <taxon>Bacteria</taxon>
        <taxon>Pseudomonadati</taxon>
        <taxon>Bacteroidota</taxon>
        <taxon>Cytophagia</taxon>
        <taxon>Cytophagales</taxon>
        <taxon>Hymenobacteraceae</taxon>
        <taxon>Hymenobacter</taxon>
    </lineage>
</organism>
<dbReference type="PANTHER" id="PTHR22916:SF3">
    <property type="entry name" value="UDP-GLCNAC:BETAGAL BETA-1,3-N-ACETYLGLUCOSAMINYLTRANSFERASE-LIKE PROTEIN 1"/>
    <property type="match status" value="1"/>
</dbReference>
<evidence type="ECO:0000313" key="3">
    <source>
        <dbReference type="Proteomes" id="UP001500454"/>
    </source>
</evidence>
<dbReference type="InterPro" id="IPR029044">
    <property type="entry name" value="Nucleotide-diphossugar_trans"/>
</dbReference>
<comment type="caution">
    <text evidence="2">The sequence shown here is derived from an EMBL/GenBank/DDBJ whole genome shotgun (WGS) entry which is preliminary data.</text>
</comment>
<feature type="domain" description="Glycosyltransferase 2-like" evidence="1">
    <location>
        <begin position="9"/>
        <end position="176"/>
    </location>
</feature>
<name>A0ABP8ITY3_9BACT</name>
<evidence type="ECO:0000259" key="1">
    <source>
        <dbReference type="Pfam" id="PF00535"/>
    </source>
</evidence>
<accession>A0ABP8ITY3</accession>
<dbReference type="Gene3D" id="3.90.550.10">
    <property type="entry name" value="Spore Coat Polysaccharide Biosynthesis Protein SpsA, Chain A"/>
    <property type="match status" value="1"/>
</dbReference>
<dbReference type="InterPro" id="IPR001173">
    <property type="entry name" value="Glyco_trans_2-like"/>
</dbReference>
<dbReference type="Proteomes" id="UP001500454">
    <property type="component" value="Unassembled WGS sequence"/>
</dbReference>
<keyword evidence="3" id="KW-1185">Reference proteome</keyword>
<dbReference type="PANTHER" id="PTHR22916">
    <property type="entry name" value="GLYCOSYLTRANSFERASE"/>
    <property type="match status" value="1"/>
</dbReference>